<evidence type="ECO:0000313" key="2">
    <source>
        <dbReference type="EMBL" id="CAK9313677.1"/>
    </source>
</evidence>
<dbReference type="Proteomes" id="UP001642487">
    <property type="component" value="Chromosome 11"/>
</dbReference>
<protein>
    <submittedName>
        <fullName evidence="2">Uncharacterized protein</fullName>
    </submittedName>
</protein>
<name>A0ABP0Y118_9ROSI</name>
<reference evidence="2 3" key="1">
    <citation type="submission" date="2024-03" db="EMBL/GenBank/DDBJ databases">
        <authorList>
            <person name="Gkanogiannis A."/>
            <person name="Becerra Lopez-Lavalle L."/>
        </authorList>
    </citation>
    <scope>NUCLEOTIDE SEQUENCE [LARGE SCALE GENOMIC DNA]</scope>
</reference>
<keyword evidence="3" id="KW-1185">Reference proteome</keyword>
<organism evidence="2 3">
    <name type="scientific">Citrullus colocynthis</name>
    <name type="common">colocynth</name>
    <dbReference type="NCBI Taxonomy" id="252529"/>
    <lineage>
        <taxon>Eukaryota</taxon>
        <taxon>Viridiplantae</taxon>
        <taxon>Streptophyta</taxon>
        <taxon>Embryophyta</taxon>
        <taxon>Tracheophyta</taxon>
        <taxon>Spermatophyta</taxon>
        <taxon>Magnoliopsida</taxon>
        <taxon>eudicotyledons</taxon>
        <taxon>Gunneridae</taxon>
        <taxon>Pentapetalae</taxon>
        <taxon>rosids</taxon>
        <taxon>fabids</taxon>
        <taxon>Cucurbitales</taxon>
        <taxon>Cucurbitaceae</taxon>
        <taxon>Benincaseae</taxon>
        <taxon>Citrullus</taxon>
    </lineage>
</organism>
<evidence type="ECO:0000256" key="1">
    <source>
        <dbReference type="SAM" id="Phobius"/>
    </source>
</evidence>
<dbReference type="EMBL" id="OZ021745">
    <property type="protein sequence ID" value="CAK9313677.1"/>
    <property type="molecule type" value="Genomic_DNA"/>
</dbReference>
<proteinExistence type="predicted"/>
<keyword evidence="1" id="KW-0812">Transmembrane</keyword>
<feature type="transmembrane region" description="Helical" evidence="1">
    <location>
        <begin position="23"/>
        <end position="50"/>
    </location>
</feature>
<keyword evidence="1" id="KW-1133">Transmembrane helix</keyword>
<keyword evidence="1" id="KW-0472">Membrane</keyword>
<sequence length="85" mass="10112">MGVFRNHSLKRKGVRSLNFRDRWGFVILVLINFFFGISFHFFFLLAIIVWQEGEKLIDYSSTRPLVGEDFRFLSLPPHCAIFRML</sequence>
<accession>A0ABP0Y118</accession>
<gene>
    <name evidence="2" type="ORF">CITCOLO1_LOCUS5405</name>
</gene>
<evidence type="ECO:0000313" key="3">
    <source>
        <dbReference type="Proteomes" id="UP001642487"/>
    </source>
</evidence>